<dbReference type="SMART" id="SM00822">
    <property type="entry name" value="PKS_KR"/>
    <property type="match status" value="1"/>
</dbReference>
<evidence type="ECO:0000313" key="5">
    <source>
        <dbReference type="EMBL" id="PRZ42848.1"/>
    </source>
</evidence>
<keyword evidence="2" id="KW-0560">Oxidoreductase</keyword>
<evidence type="ECO:0000259" key="4">
    <source>
        <dbReference type="SMART" id="SM00822"/>
    </source>
</evidence>
<dbReference type="FunFam" id="3.40.50.720:FF:000084">
    <property type="entry name" value="Short-chain dehydrogenase reductase"/>
    <property type="match status" value="1"/>
</dbReference>
<dbReference type="Gene3D" id="3.40.50.720">
    <property type="entry name" value="NAD(P)-binding Rossmann-like Domain"/>
    <property type="match status" value="1"/>
</dbReference>
<dbReference type="PRINTS" id="PR00081">
    <property type="entry name" value="GDHRDH"/>
</dbReference>
<dbReference type="PRINTS" id="PR00080">
    <property type="entry name" value="SDRFAMILY"/>
</dbReference>
<dbReference type="PANTHER" id="PTHR24321">
    <property type="entry name" value="DEHYDROGENASES, SHORT CHAIN"/>
    <property type="match status" value="1"/>
</dbReference>
<dbReference type="AlphaFoldDB" id="A0A2T1A3G5"/>
<dbReference type="InterPro" id="IPR020904">
    <property type="entry name" value="Sc_DH/Rdtase_CS"/>
</dbReference>
<dbReference type="RefSeq" id="WP_106348376.1">
    <property type="nucleotide sequence ID" value="NZ_PVUE01000004.1"/>
</dbReference>
<evidence type="ECO:0000313" key="6">
    <source>
        <dbReference type="Proteomes" id="UP000237752"/>
    </source>
</evidence>
<comment type="caution">
    <text evidence="5">The sequence shown here is derived from an EMBL/GenBank/DDBJ whole genome shotgun (WGS) entry which is preliminary data.</text>
</comment>
<accession>A0A2T1A3G5</accession>
<dbReference type="NCBIfam" id="NF005559">
    <property type="entry name" value="PRK07231.1"/>
    <property type="match status" value="1"/>
</dbReference>
<dbReference type="EMBL" id="PVUE01000004">
    <property type="protein sequence ID" value="PRZ42848.1"/>
    <property type="molecule type" value="Genomic_DNA"/>
</dbReference>
<dbReference type="InterPro" id="IPR036291">
    <property type="entry name" value="NAD(P)-bd_dom_sf"/>
</dbReference>
<reference evidence="5 6" key="1">
    <citation type="submission" date="2018-03" db="EMBL/GenBank/DDBJ databases">
        <title>Genomic Encyclopedia of Archaeal and Bacterial Type Strains, Phase II (KMG-II): from individual species to whole genera.</title>
        <authorList>
            <person name="Goeker M."/>
        </authorList>
    </citation>
    <scope>NUCLEOTIDE SEQUENCE [LARGE SCALE GENOMIC DNA]</scope>
    <source>
        <strain evidence="5 6">DSM 100065</strain>
    </source>
</reference>
<feature type="domain" description="Ketoreductase" evidence="4">
    <location>
        <begin position="7"/>
        <end position="187"/>
    </location>
</feature>
<gene>
    <name evidence="5" type="ORF">CLV47_104196</name>
</gene>
<evidence type="ECO:0000256" key="3">
    <source>
        <dbReference type="ARBA" id="ARBA00023027"/>
    </source>
</evidence>
<dbReference type="Pfam" id="PF13561">
    <property type="entry name" value="adh_short_C2"/>
    <property type="match status" value="1"/>
</dbReference>
<proteinExistence type="inferred from homology"/>
<protein>
    <submittedName>
        <fullName evidence="5">NAD(P)-dependent dehydrogenase (Short-subunit alcohol dehydrogenase family)</fullName>
    </submittedName>
</protein>
<dbReference type="InterPro" id="IPR057326">
    <property type="entry name" value="KR_dom"/>
</dbReference>
<dbReference type="SUPFAM" id="SSF51735">
    <property type="entry name" value="NAD(P)-binding Rossmann-fold domains"/>
    <property type="match status" value="1"/>
</dbReference>
<comment type="similarity">
    <text evidence="1">Belongs to the short-chain dehydrogenases/reductases (SDR) family.</text>
</comment>
<sequence>MADFQGRSVVITGGARGLGATVAEEFVKRGARVAIVDLDSDEFLATRDRLSKLGDVLAITADVSQESDVKSYVQQAVEAYGGIDVFFNNAGIEGKVAVPLVETAVEDFDRVISVNLRGVFLGLKHVLPVMNAKKSGSVINTSSVAGLRGSMGIGPYTASKHGVVGLTRTAALESAPYGVRVNSIHPSPVNTRMMRALEKGVNPADPEAAQARFTSNIPLGRYAESTDIANLVLFLASDESNFLTGVQYRVDGGMGAH</sequence>
<keyword evidence="6" id="KW-1185">Reference proteome</keyword>
<evidence type="ECO:0000256" key="2">
    <source>
        <dbReference type="ARBA" id="ARBA00023002"/>
    </source>
</evidence>
<dbReference type="GO" id="GO:0016491">
    <property type="term" value="F:oxidoreductase activity"/>
    <property type="evidence" value="ECO:0007669"/>
    <property type="project" value="UniProtKB-KW"/>
</dbReference>
<evidence type="ECO:0000256" key="1">
    <source>
        <dbReference type="ARBA" id="ARBA00006484"/>
    </source>
</evidence>
<dbReference type="CDD" id="cd05233">
    <property type="entry name" value="SDR_c"/>
    <property type="match status" value="1"/>
</dbReference>
<dbReference type="OrthoDB" id="286404at2"/>
<keyword evidence="3" id="KW-0520">NAD</keyword>
<dbReference type="Proteomes" id="UP000237752">
    <property type="component" value="Unassembled WGS sequence"/>
</dbReference>
<name>A0A2T1A3G5_9ACTN</name>
<organism evidence="5 6">
    <name type="scientific">Antricoccus suffuscus</name>
    <dbReference type="NCBI Taxonomy" id="1629062"/>
    <lineage>
        <taxon>Bacteria</taxon>
        <taxon>Bacillati</taxon>
        <taxon>Actinomycetota</taxon>
        <taxon>Actinomycetes</taxon>
        <taxon>Geodermatophilales</taxon>
        <taxon>Antricoccaceae</taxon>
        <taxon>Antricoccus</taxon>
    </lineage>
</organism>
<dbReference type="PROSITE" id="PS00061">
    <property type="entry name" value="ADH_SHORT"/>
    <property type="match status" value="1"/>
</dbReference>
<dbReference type="InterPro" id="IPR002347">
    <property type="entry name" value="SDR_fam"/>
</dbReference>
<dbReference type="PANTHER" id="PTHR24321:SF8">
    <property type="entry name" value="ESTRADIOL 17-BETA-DEHYDROGENASE 8-RELATED"/>
    <property type="match status" value="1"/>
</dbReference>